<dbReference type="SUPFAM" id="SSF51306">
    <property type="entry name" value="LexA/Signal peptidase"/>
    <property type="match status" value="1"/>
</dbReference>
<accession>A0A840CKU9</accession>
<dbReference type="RefSeq" id="WP_183307508.1">
    <property type="nucleotide sequence ID" value="NZ_JACIEP010000008.1"/>
</dbReference>
<evidence type="ECO:0000256" key="2">
    <source>
        <dbReference type="ARBA" id="ARBA00023125"/>
    </source>
</evidence>
<keyword evidence="1" id="KW-0805">Transcription regulation</keyword>
<organism evidence="5 6">
    <name type="scientific">Dysgonomonas hofstadii</name>
    <dbReference type="NCBI Taxonomy" id="637886"/>
    <lineage>
        <taxon>Bacteria</taxon>
        <taxon>Pseudomonadati</taxon>
        <taxon>Bacteroidota</taxon>
        <taxon>Bacteroidia</taxon>
        <taxon>Bacteroidales</taxon>
        <taxon>Dysgonomonadaceae</taxon>
        <taxon>Dysgonomonas</taxon>
    </lineage>
</organism>
<dbReference type="InterPro" id="IPR036286">
    <property type="entry name" value="LexA/Signal_pep-like_sf"/>
</dbReference>
<comment type="caution">
    <text evidence="5">The sequence shown here is derived from an EMBL/GenBank/DDBJ whole genome shotgun (WGS) entry which is preliminary data.</text>
</comment>
<name>A0A840CKU9_9BACT</name>
<evidence type="ECO:0000256" key="3">
    <source>
        <dbReference type="ARBA" id="ARBA00023163"/>
    </source>
</evidence>
<dbReference type="GO" id="GO:0003677">
    <property type="term" value="F:DNA binding"/>
    <property type="evidence" value="ECO:0007669"/>
    <property type="project" value="UniProtKB-KW"/>
</dbReference>
<keyword evidence="2" id="KW-0238">DNA-binding</keyword>
<evidence type="ECO:0000256" key="1">
    <source>
        <dbReference type="ARBA" id="ARBA00023015"/>
    </source>
</evidence>
<dbReference type="PANTHER" id="PTHR40661:SF1">
    <property type="entry name" value="HTH CRO_C1-TYPE DOMAIN-CONTAINING PROTEIN"/>
    <property type="match status" value="1"/>
</dbReference>
<gene>
    <name evidence="5" type="ORF">GGR21_002516</name>
</gene>
<evidence type="ECO:0000313" key="5">
    <source>
        <dbReference type="EMBL" id="MBB4036610.1"/>
    </source>
</evidence>
<dbReference type="CDD" id="cd06529">
    <property type="entry name" value="S24_LexA-like"/>
    <property type="match status" value="1"/>
</dbReference>
<feature type="domain" description="Peptidase S24/S26A/S26B/S26C" evidence="4">
    <location>
        <begin position="116"/>
        <end position="217"/>
    </location>
</feature>
<evidence type="ECO:0000259" key="4">
    <source>
        <dbReference type="Pfam" id="PF00717"/>
    </source>
</evidence>
<dbReference type="InterPro" id="IPR039418">
    <property type="entry name" value="LexA-like"/>
</dbReference>
<keyword evidence="6" id="KW-1185">Reference proteome</keyword>
<dbReference type="Proteomes" id="UP000555103">
    <property type="component" value="Unassembled WGS sequence"/>
</dbReference>
<evidence type="ECO:0000313" key="6">
    <source>
        <dbReference type="Proteomes" id="UP000555103"/>
    </source>
</evidence>
<dbReference type="InterPro" id="IPR015927">
    <property type="entry name" value="Peptidase_S24_S26A/B/C"/>
</dbReference>
<protein>
    <submittedName>
        <fullName evidence="5">Phage repressor protein C with HTH and peptisase S24 domain</fullName>
    </submittedName>
</protein>
<reference evidence="5 6" key="1">
    <citation type="submission" date="2020-08" db="EMBL/GenBank/DDBJ databases">
        <title>Genomic Encyclopedia of Type Strains, Phase IV (KMG-IV): sequencing the most valuable type-strain genomes for metagenomic binning, comparative biology and taxonomic classification.</title>
        <authorList>
            <person name="Goeker M."/>
        </authorList>
    </citation>
    <scope>NUCLEOTIDE SEQUENCE [LARGE SCALE GENOMIC DNA]</scope>
    <source>
        <strain evidence="5 6">DSM 104969</strain>
    </source>
</reference>
<dbReference type="PANTHER" id="PTHR40661">
    <property type="match status" value="1"/>
</dbReference>
<dbReference type="EMBL" id="JACIEP010000008">
    <property type="protein sequence ID" value="MBB4036610.1"/>
    <property type="molecule type" value="Genomic_DNA"/>
</dbReference>
<keyword evidence="3" id="KW-0804">Transcription</keyword>
<dbReference type="Pfam" id="PF00717">
    <property type="entry name" value="Peptidase_S24"/>
    <property type="match status" value="1"/>
</dbReference>
<dbReference type="AlphaFoldDB" id="A0A840CKU9"/>
<dbReference type="Gene3D" id="2.10.109.10">
    <property type="entry name" value="Umud Fragment, subunit A"/>
    <property type="match status" value="1"/>
</dbReference>
<proteinExistence type="predicted"/>
<sequence>MEIFDRLKLVVKWIIGAGYASTQKDVGVLLGYKNESSFSQLLNGKKSLPSSFIKKLNDIDNRINTNWLLTGEGDMLKNSKPFKSEVTPVPEGEYMMVEYVDLRASAGKLGGADIDQLPETHKRLVPKEYAKGGFLVVRVDGDSMDDGTKRSLSDGDEVLVYQHEGGIMDALPIRKTLFVITTREGNVLKQITEINTDEKYIVCHSFNTQYPDFKIDFTDIYQIFIVCKVTQKQISLI</sequence>